<name>A0A4R0JVP8_9ACTN</name>
<evidence type="ECO:0000313" key="4">
    <source>
        <dbReference type="Proteomes" id="UP000291144"/>
    </source>
</evidence>
<keyword evidence="2" id="KW-0812">Transmembrane</keyword>
<keyword evidence="2" id="KW-1133">Transmembrane helix</keyword>
<feature type="transmembrane region" description="Helical" evidence="2">
    <location>
        <begin position="220"/>
        <end position="240"/>
    </location>
</feature>
<evidence type="ECO:0000313" key="3">
    <source>
        <dbReference type="EMBL" id="TCC46325.1"/>
    </source>
</evidence>
<dbReference type="InterPro" id="IPR025495">
    <property type="entry name" value="DUF4386"/>
</dbReference>
<dbReference type="RefSeq" id="WP_131367064.1">
    <property type="nucleotide sequence ID" value="NZ_SJKB01000033.1"/>
</dbReference>
<dbReference type="Proteomes" id="UP000291144">
    <property type="component" value="Unassembled WGS sequence"/>
</dbReference>
<gene>
    <name evidence="3" type="ORF">E0H73_44075</name>
</gene>
<dbReference type="Pfam" id="PF14329">
    <property type="entry name" value="DUF4386"/>
    <property type="match status" value="1"/>
</dbReference>
<organism evidence="3 4">
    <name type="scientific">Kribbella pittospori</name>
    <dbReference type="NCBI Taxonomy" id="722689"/>
    <lineage>
        <taxon>Bacteria</taxon>
        <taxon>Bacillati</taxon>
        <taxon>Actinomycetota</taxon>
        <taxon>Actinomycetes</taxon>
        <taxon>Propionibacteriales</taxon>
        <taxon>Kribbellaceae</taxon>
        <taxon>Kribbella</taxon>
    </lineage>
</organism>
<feature type="transmembrane region" description="Helical" evidence="2">
    <location>
        <begin position="33"/>
        <end position="57"/>
    </location>
</feature>
<feature type="transmembrane region" description="Helical" evidence="2">
    <location>
        <begin position="77"/>
        <end position="98"/>
    </location>
</feature>
<protein>
    <submittedName>
        <fullName evidence="3">DUF4386 domain-containing protein</fullName>
    </submittedName>
</protein>
<proteinExistence type="predicted"/>
<feature type="region of interest" description="Disordered" evidence="1">
    <location>
        <begin position="1"/>
        <end position="20"/>
    </location>
</feature>
<keyword evidence="4" id="KW-1185">Reference proteome</keyword>
<keyword evidence="2" id="KW-0472">Membrane</keyword>
<comment type="caution">
    <text evidence="3">The sequence shown here is derived from an EMBL/GenBank/DDBJ whole genome shotgun (WGS) entry which is preliminary data.</text>
</comment>
<dbReference type="AlphaFoldDB" id="A0A4R0JVP8"/>
<evidence type="ECO:0000256" key="1">
    <source>
        <dbReference type="SAM" id="MobiDB-lite"/>
    </source>
</evidence>
<evidence type="ECO:0000256" key="2">
    <source>
        <dbReference type="SAM" id="Phobius"/>
    </source>
</evidence>
<reference evidence="3 4" key="1">
    <citation type="submission" date="2019-02" db="EMBL/GenBank/DDBJ databases">
        <title>Kribbella capetownensis sp. nov. and Kribbella speibonae sp. nov., isolated from soil.</title>
        <authorList>
            <person name="Curtis S.M."/>
            <person name="Norton I."/>
            <person name="Everest G.J."/>
            <person name="Meyers P.R."/>
        </authorList>
    </citation>
    <scope>NUCLEOTIDE SEQUENCE [LARGE SCALE GENOMIC DNA]</scope>
    <source>
        <strain evidence="3 4">NRRL B-24813</strain>
    </source>
</reference>
<sequence length="266" mass="28278">MTSRIQNPHLQRPHSAPPDPALPAQWSIRRASLTAGVALLLMSVVAIFGNIVVIDGLVTEGDAGQTTADILANQGLFRLGITSLIVVILLDVVVAWALYRVFSPVNASLSMLAAAMRLVYSGVFMVAIGQLLGVIRLLGDDGSRAALGADQVQTQAMMGVAAFKDIWYLGQFLFGAHLLLIGFLAYRSGYIPRLLGVLLVIAGLGYATDSLGAVLSQSPWADISAFTFLGEFLLALWLVIRARRIAATAAALEATPHARTLDDLKA</sequence>
<accession>A0A4R0JVP8</accession>
<feature type="transmembrane region" description="Helical" evidence="2">
    <location>
        <begin position="193"/>
        <end position="214"/>
    </location>
</feature>
<dbReference type="OrthoDB" id="4196772at2"/>
<feature type="transmembrane region" description="Helical" evidence="2">
    <location>
        <begin position="166"/>
        <end position="186"/>
    </location>
</feature>
<dbReference type="EMBL" id="SJKB01000033">
    <property type="protein sequence ID" value="TCC46325.1"/>
    <property type="molecule type" value="Genomic_DNA"/>
</dbReference>
<feature type="transmembrane region" description="Helical" evidence="2">
    <location>
        <begin position="118"/>
        <end position="138"/>
    </location>
</feature>